<accession>A0A3D9RHU8</accession>
<dbReference type="SUPFAM" id="SSF51430">
    <property type="entry name" value="NAD(P)-linked oxidoreductase"/>
    <property type="match status" value="1"/>
</dbReference>
<dbReference type="Pfam" id="PF00248">
    <property type="entry name" value="Aldo_ket_red"/>
    <property type="match status" value="1"/>
</dbReference>
<dbReference type="AlphaFoldDB" id="A0A3D9RHU8"/>
<dbReference type="Proteomes" id="UP000256304">
    <property type="component" value="Unassembled WGS sequence"/>
</dbReference>
<dbReference type="PANTHER" id="PTHR43312:SF1">
    <property type="entry name" value="NADP-DEPENDENT OXIDOREDUCTASE DOMAIN-CONTAINING PROTEIN"/>
    <property type="match status" value="1"/>
</dbReference>
<dbReference type="EMBL" id="QTTN01000025">
    <property type="protein sequence ID" value="REE78659.1"/>
    <property type="molecule type" value="Genomic_DNA"/>
</dbReference>
<dbReference type="PANTHER" id="PTHR43312">
    <property type="entry name" value="D-THREO-ALDOSE 1-DEHYDROGENASE"/>
    <property type="match status" value="1"/>
</dbReference>
<dbReference type="InterPro" id="IPR053135">
    <property type="entry name" value="AKR2_Oxidoreductase"/>
</dbReference>
<evidence type="ECO:0000259" key="1">
    <source>
        <dbReference type="Pfam" id="PF00248"/>
    </source>
</evidence>
<dbReference type="Gene3D" id="3.20.20.100">
    <property type="entry name" value="NADP-dependent oxidoreductase domain"/>
    <property type="match status" value="1"/>
</dbReference>
<proteinExistence type="predicted"/>
<name>A0A3D9RHU8_9BACL</name>
<comment type="caution">
    <text evidence="2">The sequence shown here is derived from an EMBL/GenBank/DDBJ whole genome shotgun (WGS) entry which is preliminary data.</text>
</comment>
<gene>
    <name evidence="2" type="ORF">A8990_12556</name>
</gene>
<reference evidence="2 3" key="1">
    <citation type="submission" date="2018-08" db="EMBL/GenBank/DDBJ databases">
        <title>Genomic Encyclopedia of Type Strains, Phase III (KMG-III): the genomes of soil and plant-associated and newly described type strains.</title>
        <authorList>
            <person name="Whitman W."/>
        </authorList>
    </citation>
    <scope>NUCLEOTIDE SEQUENCE [LARGE SCALE GENOMIC DNA]</scope>
    <source>
        <strain evidence="2 3">CGMCC 1.10966</strain>
    </source>
</reference>
<protein>
    <submittedName>
        <fullName evidence="2">Aryl-alcohol dehydrogenase-like predicted oxidoreductase</fullName>
    </submittedName>
</protein>
<organism evidence="2 3">
    <name type="scientific">Paenibacillus taihuensis</name>
    <dbReference type="NCBI Taxonomy" id="1156355"/>
    <lineage>
        <taxon>Bacteria</taxon>
        <taxon>Bacillati</taxon>
        <taxon>Bacillota</taxon>
        <taxon>Bacilli</taxon>
        <taxon>Bacillales</taxon>
        <taxon>Paenibacillaceae</taxon>
        <taxon>Paenibacillus</taxon>
    </lineage>
</organism>
<dbReference type="InterPro" id="IPR036812">
    <property type="entry name" value="NAD(P)_OxRdtase_dom_sf"/>
</dbReference>
<evidence type="ECO:0000313" key="3">
    <source>
        <dbReference type="Proteomes" id="UP000256304"/>
    </source>
</evidence>
<dbReference type="CDD" id="cd19086">
    <property type="entry name" value="AKR_AKR11C1"/>
    <property type="match status" value="1"/>
</dbReference>
<feature type="domain" description="NADP-dependent oxidoreductase" evidence="1">
    <location>
        <begin position="15"/>
        <end position="300"/>
    </location>
</feature>
<dbReference type="InterPro" id="IPR023210">
    <property type="entry name" value="NADP_OxRdtase_dom"/>
</dbReference>
<sequence length="311" mass="34781">MRYRKYGNLTTEVSEIGFGAWQLGNQIDWSPMANDEAIGLVHTAVDQGCNFFDTAPGYGRGASERLLGEALEGKRDRVVINTKVGHTADGETDFSAAGIRSSVESSLRRLRTSYIDSVLLHNPPEACLYGDSEQMRALQQLKDEGVIRAYGASVDTLKDMEIVLNTSGSHVLEVLFNVFYQETSRAFAQAERQQVGLIIKVPLDSGWLSGKYNEASRFEGVRKRWSDDVIARRADLVQRIRFVEDDGSTMTQAALRFILSYPEVSTIIPGAKSVKQWEENASSSDKKIPEEVAARLRSFWEERLGHDPLPW</sequence>
<dbReference type="OrthoDB" id="9773828at2"/>
<evidence type="ECO:0000313" key="2">
    <source>
        <dbReference type="EMBL" id="REE78659.1"/>
    </source>
</evidence>
<dbReference type="RefSeq" id="WP_116190746.1">
    <property type="nucleotide sequence ID" value="NZ_QTTN01000025.1"/>
</dbReference>
<keyword evidence="3" id="KW-1185">Reference proteome</keyword>